<feature type="compositionally biased region" description="Basic residues" evidence="1">
    <location>
        <begin position="40"/>
        <end position="53"/>
    </location>
</feature>
<feature type="compositionally biased region" description="Polar residues" evidence="1">
    <location>
        <begin position="122"/>
        <end position="136"/>
    </location>
</feature>
<feature type="compositionally biased region" description="Basic and acidic residues" evidence="1">
    <location>
        <begin position="1"/>
        <end position="11"/>
    </location>
</feature>
<keyword evidence="3" id="KW-1185">Reference proteome</keyword>
<dbReference type="GeneID" id="39575691"/>
<name>A0A3N2PSY5_SODAK</name>
<feature type="compositionally biased region" description="Low complexity" evidence="1">
    <location>
        <begin position="205"/>
        <end position="216"/>
    </location>
</feature>
<proteinExistence type="predicted"/>
<feature type="compositionally biased region" description="Low complexity" evidence="1">
    <location>
        <begin position="237"/>
        <end position="248"/>
    </location>
</feature>
<gene>
    <name evidence="2" type="ORF">SODALDRAFT_201553</name>
</gene>
<feature type="compositionally biased region" description="Polar residues" evidence="1">
    <location>
        <begin position="265"/>
        <end position="281"/>
    </location>
</feature>
<feature type="compositionally biased region" description="Basic and acidic residues" evidence="1">
    <location>
        <begin position="319"/>
        <end position="331"/>
    </location>
</feature>
<feature type="compositionally biased region" description="Basic and acidic residues" evidence="1">
    <location>
        <begin position="406"/>
        <end position="427"/>
    </location>
</feature>
<dbReference type="AlphaFoldDB" id="A0A3N2PSY5"/>
<organism evidence="2 3">
    <name type="scientific">Sodiomyces alkalinus (strain CBS 110278 / VKM F-3762 / F11)</name>
    <name type="common">Alkaliphilic filamentous fungus</name>
    <dbReference type="NCBI Taxonomy" id="1314773"/>
    <lineage>
        <taxon>Eukaryota</taxon>
        <taxon>Fungi</taxon>
        <taxon>Dikarya</taxon>
        <taxon>Ascomycota</taxon>
        <taxon>Pezizomycotina</taxon>
        <taxon>Sordariomycetes</taxon>
        <taxon>Hypocreomycetidae</taxon>
        <taxon>Glomerellales</taxon>
        <taxon>Plectosphaerellaceae</taxon>
        <taxon>Sodiomyces</taxon>
    </lineage>
</organism>
<dbReference type="RefSeq" id="XP_028465439.1">
    <property type="nucleotide sequence ID" value="XM_028607213.1"/>
</dbReference>
<feature type="compositionally biased region" description="Basic and acidic residues" evidence="1">
    <location>
        <begin position="62"/>
        <end position="92"/>
    </location>
</feature>
<protein>
    <submittedName>
        <fullName evidence="2">Uncharacterized protein</fullName>
    </submittedName>
</protein>
<feature type="compositionally biased region" description="Polar residues" evidence="1">
    <location>
        <begin position="25"/>
        <end position="34"/>
    </location>
</feature>
<evidence type="ECO:0000313" key="3">
    <source>
        <dbReference type="Proteomes" id="UP000272025"/>
    </source>
</evidence>
<sequence length="427" mass="45094">MVEQDTMKEVAHAPASKEVNENDDNISQTTSFCSEASGGRSKRSKHRKNKKNGQQRINQADNSEKRAGEPFDAVKSHPPRDAAEADAGKPAEDQTCSASGKQPDIAATATVDNPRTRKEVNRSVNDNEPVSPTSHLGQRKNNRFPKGKKETSLLHRASVNNLKNAAAAAGVTNPSSAPAAPGQRESDNSETHERPLETSGPPRRSTPSECESTTETWYTSKSRQTSCDSQDLPSRSATAGTGNAAGVASPNKTGEASEHVAAEPVSSSKRAVSMNPRSRNVSVAIPYNLFGRGQAQSRSSESTESSASSQTITPSSSPIKKDESPPLDKKPLPAVWPTPTHAIPSSTVATSAQTGASRQDDVTTQGDTSLTEPPASTAGGSPEKNGAGASRNNSEDEFPSPQAAREGADLHCRKLARRGQDRSGCRP</sequence>
<dbReference type="EMBL" id="ML119057">
    <property type="protein sequence ID" value="ROT37633.1"/>
    <property type="molecule type" value="Genomic_DNA"/>
</dbReference>
<accession>A0A3N2PSY5</accession>
<feature type="region of interest" description="Disordered" evidence="1">
    <location>
        <begin position="1"/>
        <end position="427"/>
    </location>
</feature>
<evidence type="ECO:0000313" key="2">
    <source>
        <dbReference type="EMBL" id="ROT37633.1"/>
    </source>
</evidence>
<dbReference type="Proteomes" id="UP000272025">
    <property type="component" value="Unassembled WGS sequence"/>
</dbReference>
<feature type="compositionally biased region" description="Basic and acidic residues" evidence="1">
    <location>
        <begin position="184"/>
        <end position="196"/>
    </location>
</feature>
<evidence type="ECO:0000256" key="1">
    <source>
        <dbReference type="SAM" id="MobiDB-lite"/>
    </source>
</evidence>
<feature type="compositionally biased region" description="Polar residues" evidence="1">
    <location>
        <begin position="343"/>
        <end position="371"/>
    </location>
</feature>
<feature type="compositionally biased region" description="Polar residues" evidence="1">
    <location>
        <begin position="217"/>
        <end position="236"/>
    </location>
</feature>
<reference evidence="2 3" key="1">
    <citation type="journal article" date="2018" name="Mol. Ecol.">
        <title>The obligate alkalophilic soda-lake fungus Sodiomyces alkalinus has shifted to a protein diet.</title>
        <authorList>
            <person name="Grum-Grzhimaylo A.A."/>
            <person name="Falkoski D.L."/>
            <person name="van den Heuvel J."/>
            <person name="Valero-Jimenez C.A."/>
            <person name="Min B."/>
            <person name="Choi I.G."/>
            <person name="Lipzen A."/>
            <person name="Daum C.G."/>
            <person name="Aanen D.K."/>
            <person name="Tsang A."/>
            <person name="Henrissat B."/>
            <person name="Bilanenko E.N."/>
            <person name="de Vries R.P."/>
            <person name="van Kan J.A.L."/>
            <person name="Grigoriev I.V."/>
            <person name="Debets A.J.M."/>
        </authorList>
    </citation>
    <scope>NUCLEOTIDE SEQUENCE [LARGE SCALE GENOMIC DNA]</scope>
    <source>
        <strain evidence="2 3">F11</strain>
    </source>
</reference>
<feature type="compositionally biased region" description="Basic residues" evidence="1">
    <location>
        <begin position="137"/>
        <end position="146"/>
    </location>
</feature>
<feature type="compositionally biased region" description="Low complexity" evidence="1">
    <location>
        <begin position="295"/>
        <end position="318"/>
    </location>
</feature>